<protein>
    <submittedName>
        <fullName evidence="1">Uncharacterized protein</fullName>
    </submittedName>
</protein>
<accession>A0ACD3AXN0</accession>
<dbReference type="EMBL" id="ML208311">
    <property type="protein sequence ID" value="TFK70570.1"/>
    <property type="molecule type" value="Genomic_DNA"/>
</dbReference>
<dbReference type="Proteomes" id="UP000308600">
    <property type="component" value="Unassembled WGS sequence"/>
</dbReference>
<keyword evidence="2" id="KW-1185">Reference proteome</keyword>
<organism evidence="1 2">
    <name type="scientific">Pluteus cervinus</name>
    <dbReference type="NCBI Taxonomy" id="181527"/>
    <lineage>
        <taxon>Eukaryota</taxon>
        <taxon>Fungi</taxon>
        <taxon>Dikarya</taxon>
        <taxon>Basidiomycota</taxon>
        <taxon>Agaricomycotina</taxon>
        <taxon>Agaricomycetes</taxon>
        <taxon>Agaricomycetidae</taxon>
        <taxon>Agaricales</taxon>
        <taxon>Pluteineae</taxon>
        <taxon>Pluteaceae</taxon>
        <taxon>Pluteus</taxon>
    </lineage>
</organism>
<name>A0ACD3AXN0_9AGAR</name>
<feature type="non-terminal residue" evidence="1">
    <location>
        <position position="123"/>
    </location>
</feature>
<evidence type="ECO:0000313" key="1">
    <source>
        <dbReference type="EMBL" id="TFK70570.1"/>
    </source>
</evidence>
<evidence type="ECO:0000313" key="2">
    <source>
        <dbReference type="Proteomes" id="UP000308600"/>
    </source>
</evidence>
<sequence length="123" mass="13593">MIDLGLHIPVLDKAYKAVLDGEMADDALVDAIKEAAARPGTAWARILPAVVGPRAPENYVSAINLTLKCRRELKHTKKVLNFWKKKAMSYPTNHSLVTPSASALSEVVEEFGPERRNAMRNLL</sequence>
<reference evidence="1 2" key="1">
    <citation type="journal article" date="2019" name="Nat. Ecol. Evol.">
        <title>Megaphylogeny resolves global patterns of mushroom evolution.</title>
        <authorList>
            <person name="Varga T."/>
            <person name="Krizsan K."/>
            <person name="Foldi C."/>
            <person name="Dima B."/>
            <person name="Sanchez-Garcia M."/>
            <person name="Sanchez-Ramirez S."/>
            <person name="Szollosi G.J."/>
            <person name="Szarkandi J.G."/>
            <person name="Papp V."/>
            <person name="Albert L."/>
            <person name="Andreopoulos W."/>
            <person name="Angelini C."/>
            <person name="Antonin V."/>
            <person name="Barry K.W."/>
            <person name="Bougher N.L."/>
            <person name="Buchanan P."/>
            <person name="Buyck B."/>
            <person name="Bense V."/>
            <person name="Catcheside P."/>
            <person name="Chovatia M."/>
            <person name="Cooper J."/>
            <person name="Damon W."/>
            <person name="Desjardin D."/>
            <person name="Finy P."/>
            <person name="Geml J."/>
            <person name="Haridas S."/>
            <person name="Hughes K."/>
            <person name="Justo A."/>
            <person name="Karasinski D."/>
            <person name="Kautmanova I."/>
            <person name="Kiss B."/>
            <person name="Kocsube S."/>
            <person name="Kotiranta H."/>
            <person name="LaButti K.M."/>
            <person name="Lechner B.E."/>
            <person name="Liimatainen K."/>
            <person name="Lipzen A."/>
            <person name="Lukacs Z."/>
            <person name="Mihaltcheva S."/>
            <person name="Morgado L.N."/>
            <person name="Niskanen T."/>
            <person name="Noordeloos M.E."/>
            <person name="Ohm R.A."/>
            <person name="Ortiz-Santana B."/>
            <person name="Ovrebo C."/>
            <person name="Racz N."/>
            <person name="Riley R."/>
            <person name="Savchenko A."/>
            <person name="Shiryaev A."/>
            <person name="Soop K."/>
            <person name="Spirin V."/>
            <person name="Szebenyi C."/>
            <person name="Tomsovsky M."/>
            <person name="Tulloss R.E."/>
            <person name="Uehling J."/>
            <person name="Grigoriev I.V."/>
            <person name="Vagvolgyi C."/>
            <person name="Papp T."/>
            <person name="Martin F.M."/>
            <person name="Miettinen O."/>
            <person name="Hibbett D.S."/>
            <person name="Nagy L.G."/>
        </authorList>
    </citation>
    <scope>NUCLEOTIDE SEQUENCE [LARGE SCALE GENOMIC DNA]</scope>
    <source>
        <strain evidence="1 2">NL-1719</strain>
    </source>
</reference>
<gene>
    <name evidence="1" type="ORF">BDN72DRAFT_766313</name>
</gene>
<proteinExistence type="predicted"/>